<protein>
    <submittedName>
        <fullName evidence="3">Alpha/Beta hydrolase protein</fullName>
    </submittedName>
</protein>
<dbReference type="GO" id="GO:0016787">
    <property type="term" value="F:hydrolase activity"/>
    <property type="evidence" value="ECO:0007669"/>
    <property type="project" value="UniProtKB-KW"/>
</dbReference>
<evidence type="ECO:0000313" key="3">
    <source>
        <dbReference type="EMBL" id="KAL2861225.1"/>
    </source>
</evidence>
<keyword evidence="3" id="KW-0378">Hydrolase</keyword>
<dbReference type="Pfam" id="PF00135">
    <property type="entry name" value="COesterase"/>
    <property type="match status" value="1"/>
</dbReference>
<gene>
    <name evidence="3" type="ORF">BJX67DRAFT_385869</name>
</gene>
<comment type="caution">
    <text evidence="3">The sequence shown here is derived from an EMBL/GenBank/DDBJ whole genome shotgun (WGS) entry which is preliminary data.</text>
</comment>
<dbReference type="Proteomes" id="UP001610432">
    <property type="component" value="Unassembled WGS sequence"/>
</dbReference>
<evidence type="ECO:0000313" key="4">
    <source>
        <dbReference type="Proteomes" id="UP001610432"/>
    </source>
</evidence>
<evidence type="ECO:0000259" key="2">
    <source>
        <dbReference type="Pfam" id="PF00135"/>
    </source>
</evidence>
<dbReference type="SUPFAM" id="SSF53474">
    <property type="entry name" value="alpha/beta-Hydrolases"/>
    <property type="match status" value="1"/>
</dbReference>
<dbReference type="RefSeq" id="XP_070881119.1">
    <property type="nucleotide sequence ID" value="XM_071033957.1"/>
</dbReference>
<dbReference type="InterPro" id="IPR002018">
    <property type="entry name" value="CarbesteraseB"/>
</dbReference>
<name>A0ABR4L9T3_9EURO</name>
<dbReference type="EMBL" id="JBFXLQ010000072">
    <property type="protein sequence ID" value="KAL2861225.1"/>
    <property type="molecule type" value="Genomic_DNA"/>
</dbReference>
<reference evidence="3 4" key="1">
    <citation type="submission" date="2024-07" db="EMBL/GenBank/DDBJ databases">
        <title>Section-level genome sequencing and comparative genomics of Aspergillus sections Usti and Cavernicolus.</title>
        <authorList>
            <consortium name="Lawrence Berkeley National Laboratory"/>
            <person name="Nybo J.L."/>
            <person name="Vesth T.C."/>
            <person name="Theobald S."/>
            <person name="Frisvad J.C."/>
            <person name="Larsen T.O."/>
            <person name="Kjaerboelling I."/>
            <person name="Rothschild-Mancinelli K."/>
            <person name="Lyhne E.K."/>
            <person name="Kogle M.E."/>
            <person name="Barry K."/>
            <person name="Clum A."/>
            <person name="Na H."/>
            <person name="Ledsgaard L."/>
            <person name="Lin J."/>
            <person name="Lipzen A."/>
            <person name="Kuo A."/>
            <person name="Riley R."/>
            <person name="Mondo S."/>
            <person name="Labutti K."/>
            <person name="Haridas S."/>
            <person name="Pangalinan J."/>
            <person name="Salamov A.A."/>
            <person name="Simmons B.A."/>
            <person name="Magnuson J.K."/>
            <person name="Chen J."/>
            <person name="Drula E."/>
            <person name="Henrissat B."/>
            <person name="Wiebenga A."/>
            <person name="Lubbers R.J."/>
            <person name="Gomes A.C."/>
            <person name="Macurrencykelacurrency M.R."/>
            <person name="Stajich J."/>
            <person name="Grigoriev I.V."/>
            <person name="Mortensen U.H."/>
            <person name="De Vries R.P."/>
            <person name="Baker S.E."/>
            <person name="Andersen M.R."/>
        </authorList>
    </citation>
    <scope>NUCLEOTIDE SEQUENCE [LARGE SCALE GENOMIC DNA]</scope>
    <source>
        <strain evidence="3 4">CBS 449.75</strain>
    </source>
</reference>
<accession>A0ABR4L9T3</accession>
<feature type="domain" description="Carboxylesterase type B" evidence="2">
    <location>
        <begin position="13"/>
        <end position="508"/>
    </location>
</feature>
<dbReference type="Gene3D" id="3.40.50.1820">
    <property type="entry name" value="alpha/beta hydrolase"/>
    <property type="match status" value="1"/>
</dbReference>
<dbReference type="GeneID" id="98149029"/>
<proteinExistence type="predicted"/>
<dbReference type="PANTHER" id="PTHR11559">
    <property type="entry name" value="CARBOXYLESTERASE"/>
    <property type="match status" value="1"/>
</dbReference>
<feature type="region of interest" description="Disordered" evidence="1">
    <location>
        <begin position="71"/>
        <end position="92"/>
    </location>
</feature>
<dbReference type="InterPro" id="IPR050309">
    <property type="entry name" value="Type-B_Carboxylest/Lipase"/>
</dbReference>
<dbReference type="InterPro" id="IPR029058">
    <property type="entry name" value="AB_hydrolase_fold"/>
</dbReference>
<evidence type="ECO:0000256" key="1">
    <source>
        <dbReference type="SAM" id="MobiDB-lite"/>
    </source>
</evidence>
<keyword evidence="4" id="KW-1185">Reference proteome</keyword>
<sequence>MATHTFTLNHPQLGGLTGRLVDHQHADGQPVVEPIVQFRSIPYATIPARFTQSVLLDHIPEHFDSRPHRDFTQYGAGCPQVPQPKGRGSARGGHVPGDVPITYDERACLNLTISVPVKTLEATSGSKTRLLPVMVYVHGGGFVEGTGHISALHDTTKMAELAAHEGMDVVIVSIGYRLNWQGFIACTDLLDESRERGEPAFNYGLRDQRTAFRWIREHIAGFGGDADNITAFGESAGAISLYIHGCTDVPLFRRVIIGSGTPSNVGTSATLDDFDTYYHRLLSYLSITEPTRRGRLHALRATPISRIIDFIRDHSVQAMKPFFGPEAAFFPPQQQLLWTTEGDILANCPWLEDIMIGDDFFEGLMLAPKLLETTSGNFIERVQGILGEEPARRVLGAYGITPGMDEGLFWQRAMVFLGDVLFSEPTHSTAGALARHSRQRRVYRWQFSLQNPFPGSPYSYGTGHHFIELLYVFMTLSARMPTHRDGFLRRQGEEMARAWVRFANGRPPLPGARPYDLPVPGRGDGGSIMVCDMLRGWTVRTRAEDEVISREDLWGERRYQGWEVLNEEIKRVGRAAAGGGEEKERIEATRDQLRMLVRWDNTGE</sequence>
<organism evidence="3 4">
    <name type="scientific">Aspergillus lucknowensis</name>
    <dbReference type="NCBI Taxonomy" id="176173"/>
    <lineage>
        <taxon>Eukaryota</taxon>
        <taxon>Fungi</taxon>
        <taxon>Dikarya</taxon>
        <taxon>Ascomycota</taxon>
        <taxon>Pezizomycotina</taxon>
        <taxon>Eurotiomycetes</taxon>
        <taxon>Eurotiomycetidae</taxon>
        <taxon>Eurotiales</taxon>
        <taxon>Aspergillaceae</taxon>
        <taxon>Aspergillus</taxon>
        <taxon>Aspergillus subgen. Nidulantes</taxon>
    </lineage>
</organism>